<organism evidence="5 6">
    <name type="scientific">Cohnella xylanilytica</name>
    <dbReference type="NCBI Taxonomy" id="557555"/>
    <lineage>
        <taxon>Bacteria</taxon>
        <taxon>Bacillati</taxon>
        <taxon>Bacillota</taxon>
        <taxon>Bacilli</taxon>
        <taxon>Bacillales</taxon>
        <taxon>Paenibacillaceae</taxon>
        <taxon>Cohnella</taxon>
    </lineage>
</organism>
<dbReference type="InterPro" id="IPR029063">
    <property type="entry name" value="SAM-dependent_MTases_sf"/>
</dbReference>
<evidence type="ECO:0000256" key="3">
    <source>
        <dbReference type="ARBA" id="ARBA00022679"/>
    </source>
</evidence>
<dbReference type="AlphaFoldDB" id="A0A841U398"/>
<protein>
    <submittedName>
        <fullName evidence="5">Class I SAM-dependent methyltransferase</fullName>
    </submittedName>
</protein>
<dbReference type="CDD" id="cd02440">
    <property type="entry name" value="AdoMet_MTases"/>
    <property type="match status" value="1"/>
</dbReference>
<dbReference type="InterPro" id="IPR051052">
    <property type="entry name" value="Diverse_substrate_MTase"/>
</dbReference>
<evidence type="ECO:0000256" key="1">
    <source>
        <dbReference type="ARBA" id="ARBA00008361"/>
    </source>
</evidence>
<dbReference type="SUPFAM" id="SSF53335">
    <property type="entry name" value="S-adenosyl-L-methionine-dependent methyltransferases"/>
    <property type="match status" value="1"/>
</dbReference>
<sequence>MRNTERFTDRVEAYVKYRPGYPKEAIDYLYGPVGFGKESVVADVGAGTGIFSKLLLERGSRVVAVEPNAAMREAAVDALGDFPGYRAVDGTAEETGLAGGSADRVVCAQSFHWFDRERAREEFRRILKPGGLTVLIWNTRLSEGTRFLEEYESLLRTYGTDYAEVSNKNISREALAEFYLRSPMSEARFANRQLFGFEGLAGRLLSSSYAPLPGHPNYEPMMKELRKLFDRNERDGQVAFEYETEIYWGEA</sequence>
<keyword evidence="6" id="KW-1185">Reference proteome</keyword>
<comment type="similarity">
    <text evidence="1">Belongs to the methyltransferase superfamily.</text>
</comment>
<dbReference type="Pfam" id="PF08241">
    <property type="entry name" value="Methyltransf_11"/>
    <property type="match status" value="1"/>
</dbReference>
<dbReference type="PANTHER" id="PTHR44942">
    <property type="entry name" value="METHYLTRANSF_11 DOMAIN-CONTAINING PROTEIN"/>
    <property type="match status" value="1"/>
</dbReference>
<comment type="caution">
    <text evidence="5">The sequence shown here is derived from an EMBL/GenBank/DDBJ whole genome shotgun (WGS) entry which is preliminary data.</text>
</comment>
<dbReference type="GO" id="GO:0032259">
    <property type="term" value="P:methylation"/>
    <property type="evidence" value="ECO:0007669"/>
    <property type="project" value="UniProtKB-KW"/>
</dbReference>
<gene>
    <name evidence="5" type="ORF">H7B90_22910</name>
</gene>
<dbReference type="Gene3D" id="3.40.50.150">
    <property type="entry name" value="Vaccinia Virus protein VP39"/>
    <property type="match status" value="1"/>
</dbReference>
<evidence type="ECO:0000313" key="6">
    <source>
        <dbReference type="Proteomes" id="UP000553776"/>
    </source>
</evidence>
<dbReference type="Proteomes" id="UP000553776">
    <property type="component" value="Unassembled WGS sequence"/>
</dbReference>
<dbReference type="RefSeq" id="WP_185138223.1">
    <property type="nucleotide sequence ID" value="NZ_BORM01000016.1"/>
</dbReference>
<keyword evidence="2 5" id="KW-0489">Methyltransferase</keyword>
<dbReference type="EMBL" id="JACJVR010000088">
    <property type="protein sequence ID" value="MBB6694249.1"/>
    <property type="molecule type" value="Genomic_DNA"/>
</dbReference>
<reference evidence="5 6" key="1">
    <citation type="submission" date="2020-08" db="EMBL/GenBank/DDBJ databases">
        <title>Cohnella phylogeny.</title>
        <authorList>
            <person name="Dunlap C."/>
        </authorList>
    </citation>
    <scope>NUCLEOTIDE SEQUENCE [LARGE SCALE GENOMIC DNA]</scope>
    <source>
        <strain evidence="5 6">DSM 25239</strain>
    </source>
</reference>
<dbReference type="GO" id="GO:0008757">
    <property type="term" value="F:S-adenosylmethionine-dependent methyltransferase activity"/>
    <property type="evidence" value="ECO:0007669"/>
    <property type="project" value="InterPro"/>
</dbReference>
<name>A0A841U398_9BACL</name>
<accession>A0A841U398</accession>
<feature type="domain" description="Methyltransferase type 11" evidence="4">
    <location>
        <begin position="43"/>
        <end position="134"/>
    </location>
</feature>
<dbReference type="InterPro" id="IPR013216">
    <property type="entry name" value="Methyltransf_11"/>
</dbReference>
<evidence type="ECO:0000256" key="2">
    <source>
        <dbReference type="ARBA" id="ARBA00022603"/>
    </source>
</evidence>
<evidence type="ECO:0000313" key="5">
    <source>
        <dbReference type="EMBL" id="MBB6694249.1"/>
    </source>
</evidence>
<dbReference type="PANTHER" id="PTHR44942:SF4">
    <property type="entry name" value="METHYLTRANSFERASE TYPE 11 DOMAIN-CONTAINING PROTEIN"/>
    <property type="match status" value="1"/>
</dbReference>
<proteinExistence type="inferred from homology"/>
<evidence type="ECO:0000259" key="4">
    <source>
        <dbReference type="Pfam" id="PF08241"/>
    </source>
</evidence>
<keyword evidence="3 5" id="KW-0808">Transferase</keyword>